<dbReference type="Pfam" id="PF01541">
    <property type="entry name" value="GIY-YIG"/>
    <property type="match status" value="1"/>
</dbReference>
<proteinExistence type="predicted"/>
<protein>
    <submittedName>
        <fullName evidence="3">GIY-YIG nuclease family protein</fullName>
    </submittedName>
</protein>
<dbReference type="InterPro" id="IPR003647">
    <property type="entry name" value="Intron_nuc_1_rpt"/>
</dbReference>
<dbReference type="InterPro" id="IPR006350">
    <property type="entry name" value="Intron_endoG1"/>
</dbReference>
<dbReference type="EMBL" id="JAHPJJ010000028">
    <property type="protein sequence ID" value="MBU9696097.1"/>
    <property type="molecule type" value="Genomic_DNA"/>
</dbReference>
<dbReference type="SMART" id="SM00465">
    <property type="entry name" value="GIYc"/>
    <property type="match status" value="1"/>
</dbReference>
<dbReference type="NCBIfam" id="TIGR01453">
    <property type="entry name" value="grpIintron_endo"/>
    <property type="match status" value="1"/>
</dbReference>
<keyword evidence="4" id="KW-1185">Reference proteome</keyword>
<accession>A0ABS6IXQ5</accession>
<sequence length="213" mass="25242">MKKITGIYKITNLKNNKVYIGQTTNFHQRKLDHFKATSIHQRPIELHKEIQKDKGSFSMVLIEECDAEQLDEREKYWTDVYAQTHEMYNKVSGVPSQDKILRKKKSKQFAEMNVKNWRDPEYRKKKSIQSSKLQKQRLKDPKYLKEKSKQLKKYTDSIKKHVAQYDKDNHLIAVYDGVRIAERATGVSSQSISKVAKHQKYRKTAGGYRWEFV</sequence>
<dbReference type="InterPro" id="IPR000305">
    <property type="entry name" value="GIY-YIG_endonuc"/>
</dbReference>
<dbReference type="Proteomes" id="UP001196248">
    <property type="component" value="Unassembled WGS sequence"/>
</dbReference>
<evidence type="ECO:0000313" key="4">
    <source>
        <dbReference type="Proteomes" id="UP001196248"/>
    </source>
</evidence>
<comment type="caution">
    <text evidence="3">The sequence shown here is derived from an EMBL/GenBank/DDBJ whole genome shotgun (WGS) entry which is preliminary data.</text>
</comment>
<dbReference type="RefSeq" id="WP_216972473.1">
    <property type="nucleotide sequence ID" value="NZ_JAHPJJ010000028.1"/>
</dbReference>
<feature type="region of interest" description="Disordered" evidence="1">
    <location>
        <begin position="120"/>
        <end position="139"/>
    </location>
</feature>
<gene>
    <name evidence="3" type="ORF">KSL82_09415</name>
</gene>
<evidence type="ECO:0000256" key="1">
    <source>
        <dbReference type="SAM" id="MobiDB-lite"/>
    </source>
</evidence>
<dbReference type="PROSITE" id="PS50164">
    <property type="entry name" value="GIY_YIG"/>
    <property type="match status" value="1"/>
</dbReference>
<reference evidence="3 4" key="1">
    <citation type="submission" date="2021-06" db="EMBL/GenBank/DDBJ databases">
        <title>Limosilactobacillus angelus sp. nov., isolated from the human vagina.</title>
        <authorList>
            <person name="Chen Y.-S."/>
        </authorList>
    </citation>
    <scope>NUCLEOTIDE SEQUENCE [LARGE SCALE GENOMIC DNA]</scope>
    <source>
        <strain evidence="3 4">P5L02</strain>
    </source>
</reference>
<feature type="domain" description="GIY-YIG" evidence="2">
    <location>
        <begin position="3"/>
        <end position="90"/>
    </location>
</feature>
<evidence type="ECO:0000313" key="3">
    <source>
        <dbReference type="EMBL" id="MBU9696097.1"/>
    </source>
</evidence>
<name>A0ABS6IXQ5_9LACO</name>
<organism evidence="3 4">
    <name type="scientific">Limosilactobacillus portuensis</name>
    <dbReference type="NCBI Taxonomy" id="2742601"/>
    <lineage>
        <taxon>Bacteria</taxon>
        <taxon>Bacillati</taxon>
        <taxon>Bacillota</taxon>
        <taxon>Bacilli</taxon>
        <taxon>Lactobacillales</taxon>
        <taxon>Lactobacillaceae</taxon>
        <taxon>Limosilactobacillus</taxon>
    </lineage>
</organism>
<evidence type="ECO:0000259" key="2">
    <source>
        <dbReference type="PROSITE" id="PS50164"/>
    </source>
</evidence>
<dbReference type="SMART" id="SM00497">
    <property type="entry name" value="IENR1"/>
    <property type="match status" value="1"/>
</dbReference>